<dbReference type="InterPro" id="IPR001613">
    <property type="entry name" value="Flavin_amine_oxidase"/>
</dbReference>
<dbReference type="InterPro" id="IPR036188">
    <property type="entry name" value="FAD/NAD-bd_sf"/>
</dbReference>
<evidence type="ECO:0000313" key="7">
    <source>
        <dbReference type="Proteomes" id="UP001302429"/>
    </source>
</evidence>
<feature type="binding site" evidence="4">
    <location>
        <begin position="32"/>
        <end position="33"/>
    </location>
    <ligand>
        <name>FAD</name>
        <dbReference type="ChEBI" id="CHEBI:57692"/>
    </ligand>
</feature>
<name>A0AA97I1T1_9SPHN</name>
<dbReference type="GO" id="GO:0016491">
    <property type="term" value="F:oxidoreductase activity"/>
    <property type="evidence" value="ECO:0007669"/>
    <property type="project" value="UniProtKB-KW"/>
</dbReference>
<accession>A0AA97I1T1</accession>
<dbReference type="PANTHER" id="PTHR43563:SF1">
    <property type="entry name" value="AMINE OXIDASE [FLAVIN-CONTAINING] B"/>
    <property type="match status" value="1"/>
</dbReference>
<dbReference type="Gene3D" id="3.50.50.60">
    <property type="entry name" value="FAD/NAD(P)-binding domain"/>
    <property type="match status" value="1"/>
</dbReference>
<feature type="binding site" evidence="4">
    <location>
        <position position="234"/>
    </location>
    <ligand>
        <name>FAD</name>
        <dbReference type="ChEBI" id="CHEBI:57692"/>
    </ligand>
</feature>
<dbReference type="Gene3D" id="1.10.405.10">
    <property type="entry name" value="Guanine Nucleotide Dissociation Inhibitor, domain 1"/>
    <property type="match status" value="1"/>
</dbReference>
<evidence type="ECO:0000256" key="2">
    <source>
        <dbReference type="ARBA" id="ARBA00005995"/>
    </source>
</evidence>
<evidence type="ECO:0000256" key="3">
    <source>
        <dbReference type="ARBA" id="ARBA00023002"/>
    </source>
</evidence>
<dbReference type="SUPFAM" id="SSF54373">
    <property type="entry name" value="FAD-linked reductases, C-terminal domain"/>
    <property type="match status" value="1"/>
</dbReference>
<dbReference type="InterPro" id="IPR050703">
    <property type="entry name" value="Flavin_MAO"/>
</dbReference>
<comment type="cofactor">
    <cofactor evidence="1">
        <name>FAD</name>
        <dbReference type="ChEBI" id="CHEBI:57692"/>
    </cofactor>
</comment>
<keyword evidence="7" id="KW-1185">Reference proteome</keyword>
<proteinExistence type="inferred from homology"/>
<evidence type="ECO:0000256" key="4">
    <source>
        <dbReference type="PIRSR" id="PIRSR601613-1"/>
    </source>
</evidence>
<evidence type="ECO:0000256" key="1">
    <source>
        <dbReference type="ARBA" id="ARBA00001974"/>
    </source>
</evidence>
<feature type="binding site" evidence="4">
    <location>
        <position position="339"/>
    </location>
    <ligand>
        <name>substrate</name>
    </ligand>
</feature>
<dbReference type="AlphaFoldDB" id="A0AA97I1T1"/>
<dbReference type="SUPFAM" id="SSF51905">
    <property type="entry name" value="FAD/NAD(P)-binding domain"/>
    <property type="match status" value="1"/>
</dbReference>
<dbReference type="RefSeq" id="WP_317082674.1">
    <property type="nucleotide sequence ID" value="NZ_CP136594.1"/>
</dbReference>
<dbReference type="Gene3D" id="3.90.660.10">
    <property type="match status" value="1"/>
</dbReference>
<dbReference type="Proteomes" id="UP001302429">
    <property type="component" value="Chromosome"/>
</dbReference>
<sequence length="457" mass="50843">MHDVIIIGAGFAGLAAARHLQQAGIDNFRLLEARNRVGGRTQHGTIAGIDIDIGGMWLGPTQTRLKALAEGYQVSTYKTPLKGKAVYRISGNHMESEGEDFSSIFNLREGLNYMMVQRRLGKLWSTLDIEQPWNHPQADTLDATKVEQWICANMKSERLRQTFRMICFSLFCAEASQISMLFFLHYVKSGDNFDAILSAGEGGAQNMLFEGGVHQVARKMAEEIGDRLMLNQPVREIAWSDQGVTVTSDSETYQAKRAIIAIPPTMVSDLTFSPELPQPKKALHARLSMGSAIKYWVAYETPFWRDQGYNGLIFRDDVPCSPCFDVTPASSSKGLIAGFFDGDHALNHGDNDRESRKARVLNMLADHYGEQALHPIEYVDKDWTSATWSRGCYGAYAPPGVYSRYGEWLRKPIGALNWAGTETSPRWTGYIDGAIRSGEAAAQDILPALEKERMVAS</sequence>
<dbReference type="Pfam" id="PF01593">
    <property type="entry name" value="Amino_oxidase"/>
    <property type="match status" value="1"/>
</dbReference>
<dbReference type="PRINTS" id="PR00757">
    <property type="entry name" value="AMINEOXDASEF"/>
</dbReference>
<comment type="similarity">
    <text evidence="2">Belongs to the flavin monoamine oxidase family.</text>
</comment>
<protein>
    <submittedName>
        <fullName evidence="6">FAD-dependent oxidoreductase</fullName>
    </submittedName>
</protein>
<dbReference type="EMBL" id="CP136594">
    <property type="protein sequence ID" value="WOE75615.1"/>
    <property type="molecule type" value="Genomic_DNA"/>
</dbReference>
<dbReference type="PANTHER" id="PTHR43563">
    <property type="entry name" value="AMINE OXIDASE"/>
    <property type="match status" value="1"/>
</dbReference>
<evidence type="ECO:0000259" key="5">
    <source>
        <dbReference type="Pfam" id="PF01593"/>
    </source>
</evidence>
<evidence type="ECO:0000313" key="6">
    <source>
        <dbReference type="EMBL" id="WOE75615.1"/>
    </source>
</evidence>
<reference evidence="6 7" key="1">
    <citation type="submission" date="2023-10" db="EMBL/GenBank/DDBJ databases">
        <title>Complete genome sequence of a Sphingomonadaceae bacterium.</title>
        <authorList>
            <person name="Yan C."/>
        </authorList>
    </citation>
    <scope>NUCLEOTIDE SEQUENCE [LARGE SCALE GENOMIC DNA]</scope>
    <source>
        <strain evidence="6 7">SCSIO 66989</strain>
    </source>
</reference>
<keyword evidence="3" id="KW-0560">Oxidoreductase</keyword>
<organism evidence="6 7">
    <name type="scientific">Alterisphingorhabdus coralli</name>
    <dbReference type="NCBI Taxonomy" id="3071408"/>
    <lineage>
        <taxon>Bacteria</taxon>
        <taxon>Pseudomonadati</taxon>
        <taxon>Pseudomonadota</taxon>
        <taxon>Alphaproteobacteria</taxon>
        <taxon>Sphingomonadales</taxon>
        <taxon>Sphingomonadaceae</taxon>
        <taxon>Alterisphingorhabdus (ex Yan et al. 2024)</taxon>
    </lineage>
</organism>
<feature type="domain" description="Amine oxidase" evidence="5">
    <location>
        <begin position="11"/>
        <end position="446"/>
    </location>
</feature>
<feature type="binding site" evidence="4">
    <location>
        <position position="422"/>
    </location>
    <ligand>
        <name>FAD</name>
        <dbReference type="ChEBI" id="CHEBI:57692"/>
    </ligand>
</feature>
<gene>
    <name evidence="6" type="ORF">RB602_02565</name>
</gene>
<dbReference type="KEGG" id="acoa:RB602_02565"/>
<dbReference type="InterPro" id="IPR002937">
    <property type="entry name" value="Amino_oxidase"/>
</dbReference>